<proteinExistence type="predicted"/>
<protein>
    <submittedName>
        <fullName evidence="2">Uncharacterized protein</fullName>
    </submittedName>
</protein>
<organism evidence="2 3">
    <name type="scientific">Astrephomene gubernaculifera</name>
    <dbReference type="NCBI Taxonomy" id="47775"/>
    <lineage>
        <taxon>Eukaryota</taxon>
        <taxon>Viridiplantae</taxon>
        <taxon>Chlorophyta</taxon>
        <taxon>core chlorophytes</taxon>
        <taxon>Chlorophyceae</taxon>
        <taxon>CS clade</taxon>
        <taxon>Chlamydomonadales</taxon>
        <taxon>Astrephomenaceae</taxon>
        <taxon>Astrephomene</taxon>
    </lineage>
</organism>
<evidence type="ECO:0000256" key="1">
    <source>
        <dbReference type="SAM" id="Phobius"/>
    </source>
</evidence>
<dbReference type="EMBL" id="BMAR01000009">
    <property type="protein sequence ID" value="GFR45242.1"/>
    <property type="molecule type" value="Genomic_DNA"/>
</dbReference>
<name>A0AAD3DQS2_9CHLO</name>
<comment type="caution">
    <text evidence="2">The sequence shown here is derived from an EMBL/GenBank/DDBJ whole genome shotgun (WGS) entry which is preliminary data.</text>
</comment>
<dbReference type="AlphaFoldDB" id="A0AAD3DQS2"/>
<accession>A0AAD3DQS2</accession>
<keyword evidence="1" id="KW-0812">Transmembrane</keyword>
<sequence length="146" mass="15606">MGITATAGAKAFSHTFSLALTLAILTNLAQYTAWKGAARSGTPWRRFGPSWLLLAATPLLCADLVRHCLQDAGIWDGPSSRMYRPGCAPVTGLHGFACLSVTGWLFSIAATYSGFALMVTAVLWSSNLVPKLRAAWRDVQRSSSSS</sequence>
<evidence type="ECO:0000313" key="3">
    <source>
        <dbReference type="Proteomes" id="UP001054857"/>
    </source>
</evidence>
<feature type="transmembrane region" description="Helical" evidence="1">
    <location>
        <begin position="112"/>
        <end position="129"/>
    </location>
</feature>
<keyword evidence="1" id="KW-1133">Transmembrane helix</keyword>
<keyword evidence="1" id="KW-0472">Membrane</keyword>
<dbReference type="Proteomes" id="UP001054857">
    <property type="component" value="Unassembled WGS sequence"/>
</dbReference>
<evidence type="ECO:0000313" key="2">
    <source>
        <dbReference type="EMBL" id="GFR45242.1"/>
    </source>
</evidence>
<keyword evidence="3" id="KW-1185">Reference proteome</keyword>
<feature type="transmembrane region" description="Helical" evidence="1">
    <location>
        <begin position="12"/>
        <end position="34"/>
    </location>
</feature>
<gene>
    <name evidence="2" type="ORF">Agub_g6346</name>
</gene>
<reference evidence="2 3" key="1">
    <citation type="journal article" date="2021" name="Sci. Rep.">
        <title>Genome sequencing of the multicellular alga Astrephomene provides insights into convergent evolution of germ-soma differentiation.</title>
        <authorList>
            <person name="Yamashita S."/>
            <person name="Yamamoto K."/>
            <person name="Matsuzaki R."/>
            <person name="Suzuki S."/>
            <person name="Yamaguchi H."/>
            <person name="Hirooka S."/>
            <person name="Minakuchi Y."/>
            <person name="Miyagishima S."/>
            <person name="Kawachi M."/>
            <person name="Toyoda A."/>
            <person name="Nozaki H."/>
        </authorList>
    </citation>
    <scope>NUCLEOTIDE SEQUENCE [LARGE SCALE GENOMIC DNA]</scope>
    <source>
        <strain evidence="2 3">NIES-4017</strain>
    </source>
</reference>